<name>A0A3B0V391_9ZZZZ</name>
<accession>A0A3B0V391</accession>
<organism evidence="1">
    <name type="scientific">hydrothermal vent metagenome</name>
    <dbReference type="NCBI Taxonomy" id="652676"/>
    <lineage>
        <taxon>unclassified sequences</taxon>
        <taxon>metagenomes</taxon>
        <taxon>ecological metagenomes</taxon>
    </lineage>
</organism>
<dbReference type="EMBL" id="UOEZ01000063">
    <property type="protein sequence ID" value="VAW37995.1"/>
    <property type="molecule type" value="Genomic_DNA"/>
</dbReference>
<gene>
    <name evidence="1" type="ORF">MNBD_DELTA02-405</name>
</gene>
<evidence type="ECO:0000313" key="1">
    <source>
        <dbReference type="EMBL" id="VAW37995.1"/>
    </source>
</evidence>
<dbReference type="AlphaFoldDB" id="A0A3B0V391"/>
<sequence>MKKLIVLLIAAVFLLSSTAALAEYGQKDSGNDNKNYEKLYKSEYAKPVLVKAIGFKAKLKDEKVYTSWRQYTRGDFKYYKVVKSRTNRDPLYPEDKGIFYSEDPAETRFKDNEVEPGIWYYRLCIITKQNKRWVSPVVMIRTNTQSRSYSTPPTYKDFK</sequence>
<protein>
    <submittedName>
        <fullName evidence="1">Uncharacterized protein</fullName>
    </submittedName>
</protein>
<reference evidence="1" key="1">
    <citation type="submission" date="2018-06" db="EMBL/GenBank/DDBJ databases">
        <authorList>
            <person name="Zhirakovskaya E."/>
        </authorList>
    </citation>
    <scope>NUCLEOTIDE SEQUENCE</scope>
</reference>
<proteinExistence type="predicted"/>